<dbReference type="PANTHER" id="PTHR31544">
    <property type="entry name" value="AIG2-LIKE PROTEIN D"/>
    <property type="match status" value="1"/>
</dbReference>
<accession>A0A8H8S428</accession>
<evidence type="ECO:0000313" key="3">
    <source>
        <dbReference type="Proteomes" id="UP000443090"/>
    </source>
</evidence>
<evidence type="ECO:0000256" key="1">
    <source>
        <dbReference type="ARBA" id="ARBA00008861"/>
    </source>
</evidence>
<proteinExistence type="inferred from homology"/>
<dbReference type="InterPro" id="IPR045038">
    <property type="entry name" value="AIG2-like"/>
</dbReference>
<evidence type="ECO:0000313" key="2">
    <source>
        <dbReference type="EMBL" id="TVY45100.1"/>
    </source>
</evidence>
<sequence length="133" mass="15343">MLERFQANVQPSLGPYAYIHQSHSSSTAHLQIQYNSKKFFGSKHPQSLHQPDYVEGMAYVVETEEQQNMLAHYETNVYSAEGIRVTIEGKQVSGRTFMWADDLTELTEGTWSVEEWKKGVEEEMASHFRPLED</sequence>
<gene>
    <name evidence="2" type="ORF">LOCC1_G002921</name>
</gene>
<organism evidence="2 3">
    <name type="scientific">Lachnellula occidentalis</name>
    <dbReference type="NCBI Taxonomy" id="215460"/>
    <lineage>
        <taxon>Eukaryota</taxon>
        <taxon>Fungi</taxon>
        <taxon>Dikarya</taxon>
        <taxon>Ascomycota</taxon>
        <taxon>Pezizomycotina</taxon>
        <taxon>Leotiomycetes</taxon>
        <taxon>Helotiales</taxon>
        <taxon>Lachnaceae</taxon>
        <taxon>Lachnellula</taxon>
    </lineage>
</organism>
<comment type="caution">
    <text evidence="2">The sequence shown here is derived from an EMBL/GenBank/DDBJ whole genome shotgun (WGS) entry which is preliminary data.</text>
</comment>
<dbReference type="AlphaFoldDB" id="A0A8H8S428"/>
<dbReference type="EMBL" id="QGMI01000208">
    <property type="protein sequence ID" value="TVY45100.1"/>
    <property type="molecule type" value="Genomic_DNA"/>
</dbReference>
<keyword evidence="3" id="KW-1185">Reference proteome</keyword>
<protein>
    <recommendedName>
        <fullName evidence="4">Gamma-glutamylcyclotransferase AIG2-like domain-containing protein</fullName>
    </recommendedName>
</protein>
<comment type="similarity">
    <text evidence="1">Belongs to the gamma-glutamylcyclotransferase family.</text>
</comment>
<dbReference type="Proteomes" id="UP000443090">
    <property type="component" value="Unassembled WGS sequence"/>
</dbReference>
<dbReference type="PANTHER" id="PTHR31544:SF4">
    <property type="entry name" value="GAMMA-GLUTAMYLCYCLOTRANSFERASE-RELATED"/>
    <property type="match status" value="1"/>
</dbReference>
<reference evidence="2 3" key="1">
    <citation type="submission" date="2018-05" db="EMBL/GenBank/DDBJ databases">
        <title>Genome sequencing and assembly of the regulated plant pathogen Lachnellula willkommii and related sister species for the development of diagnostic species identification markers.</title>
        <authorList>
            <person name="Giroux E."/>
            <person name="Bilodeau G."/>
        </authorList>
    </citation>
    <scope>NUCLEOTIDE SEQUENCE [LARGE SCALE GENOMIC DNA]</scope>
    <source>
        <strain evidence="2 3">CBS 160.35</strain>
    </source>
</reference>
<evidence type="ECO:0008006" key="4">
    <source>
        <dbReference type="Google" id="ProtNLM"/>
    </source>
</evidence>
<name>A0A8H8S428_9HELO</name>
<dbReference type="OrthoDB" id="3262926at2759"/>